<dbReference type="PROSITE" id="PS50294">
    <property type="entry name" value="WD_REPEATS_REGION"/>
    <property type="match status" value="1"/>
</dbReference>
<dbReference type="InterPro" id="IPR015943">
    <property type="entry name" value="WD40/YVTN_repeat-like_dom_sf"/>
</dbReference>
<evidence type="ECO:0000313" key="2">
    <source>
        <dbReference type="EMBL" id="KAF5839618.1"/>
    </source>
</evidence>
<keyword evidence="3" id="KW-1185">Reference proteome</keyword>
<feature type="non-terminal residue" evidence="2">
    <location>
        <position position="1"/>
    </location>
</feature>
<dbReference type="PANTHER" id="PTHR19879:SF9">
    <property type="entry name" value="TRANSCRIPTION INITIATION FACTOR TFIID SUBUNIT 5"/>
    <property type="match status" value="1"/>
</dbReference>
<accession>A0ABQ7GYD1</accession>
<evidence type="ECO:0000313" key="3">
    <source>
        <dbReference type="Proteomes" id="UP000815325"/>
    </source>
</evidence>
<reference evidence="2" key="1">
    <citation type="submission" date="2017-08" db="EMBL/GenBank/DDBJ databases">
        <authorList>
            <person name="Polle J.E."/>
            <person name="Barry K."/>
            <person name="Cushman J."/>
            <person name="Schmutz J."/>
            <person name="Tran D."/>
            <person name="Hathwaick L.T."/>
            <person name="Yim W.C."/>
            <person name="Jenkins J."/>
            <person name="Mckie-Krisberg Z.M."/>
            <person name="Prochnik S."/>
            <person name="Lindquist E."/>
            <person name="Dockter R.B."/>
            <person name="Adam C."/>
            <person name="Molina H."/>
            <person name="Bunkerborg J."/>
            <person name="Jin E."/>
            <person name="Buchheim M."/>
            <person name="Magnuson J."/>
        </authorList>
    </citation>
    <scope>NUCLEOTIDE SEQUENCE</scope>
    <source>
        <strain evidence="2">CCAP 19/18</strain>
    </source>
</reference>
<dbReference type="Gene3D" id="2.130.10.10">
    <property type="entry name" value="YVTN repeat-like/Quinoprotein amine dehydrogenase"/>
    <property type="match status" value="1"/>
</dbReference>
<dbReference type="SUPFAM" id="SSF50978">
    <property type="entry name" value="WD40 repeat-like"/>
    <property type="match status" value="1"/>
</dbReference>
<dbReference type="Pfam" id="PF00400">
    <property type="entry name" value="WD40"/>
    <property type="match status" value="2"/>
</dbReference>
<dbReference type="PROSITE" id="PS50082">
    <property type="entry name" value="WD_REPEATS_2"/>
    <property type="match status" value="2"/>
</dbReference>
<dbReference type="EMBL" id="MU069538">
    <property type="protein sequence ID" value="KAF5839618.1"/>
    <property type="molecule type" value="Genomic_DNA"/>
</dbReference>
<comment type="caution">
    <text evidence="2">The sequence shown here is derived from an EMBL/GenBank/DDBJ whole genome shotgun (WGS) entry which is preliminary data.</text>
</comment>
<feature type="repeat" description="WD" evidence="1">
    <location>
        <begin position="61"/>
        <end position="90"/>
    </location>
</feature>
<dbReference type="InterPro" id="IPR036322">
    <property type="entry name" value="WD40_repeat_dom_sf"/>
</dbReference>
<proteinExistence type="predicted"/>
<evidence type="ECO:0000256" key="1">
    <source>
        <dbReference type="PROSITE-ProRule" id="PRU00221"/>
    </source>
</evidence>
<protein>
    <submittedName>
        <fullName evidence="2">WD40-repeat-containing domain protein</fullName>
    </submittedName>
</protein>
<feature type="repeat" description="WD" evidence="1">
    <location>
        <begin position="26"/>
        <end position="60"/>
    </location>
</feature>
<sequence>ACAHSLRLWDASTGKHKATLVGKATVLGVAFSADSTRLASGDRGSKVWLWDVRSGNSIAKLEGHSSGVRSVVFSTDGAHVLSGSEDKTIRCVSAVRCFLTL</sequence>
<dbReference type="Proteomes" id="UP000815325">
    <property type="component" value="Unassembled WGS sequence"/>
</dbReference>
<dbReference type="PANTHER" id="PTHR19879">
    <property type="entry name" value="TRANSCRIPTION INITIATION FACTOR TFIID"/>
    <property type="match status" value="1"/>
</dbReference>
<gene>
    <name evidence="2" type="ORF">DUNSADRAFT_397</name>
</gene>
<organism evidence="2 3">
    <name type="scientific">Dunaliella salina</name>
    <name type="common">Green alga</name>
    <name type="synonym">Protococcus salinus</name>
    <dbReference type="NCBI Taxonomy" id="3046"/>
    <lineage>
        <taxon>Eukaryota</taxon>
        <taxon>Viridiplantae</taxon>
        <taxon>Chlorophyta</taxon>
        <taxon>core chlorophytes</taxon>
        <taxon>Chlorophyceae</taxon>
        <taxon>CS clade</taxon>
        <taxon>Chlamydomonadales</taxon>
        <taxon>Dunaliellaceae</taxon>
        <taxon>Dunaliella</taxon>
    </lineage>
</organism>
<keyword evidence="1" id="KW-0853">WD repeat</keyword>
<dbReference type="SMART" id="SM00320">
    <property type="entry name" value="WD40"/>
    <property type="match status" value="2"/>
</dbReference>
<dbReference type="InterPro" id="IPR001680">
    <property type="entry name" value="WD40_rpt"/>
</dbReference>
<name>A0ABQ7GYD1_DUNSA</name>